<comment type="function">
    <text evidence="13">Required for the formation of a threonylcarbamoyl group on adenosine at position 37 (t(6)A37) in tRNAs that read codons beginning with adenine.</text>
</comment>
<keyword evidence="7 13" id="KW-0819">tRNA processing</keyword>
<evidence type="ECO:0000256" key="3">
    <source>
        <dbReference type="ARBA" id="ARBA00012584"/>
    </source>
</evidence>
<evidence type="ECO:0000256" key="7">
    <source>
        <dbReference type="ARBA" id="ARBA00022694"/>
    </source>
</evidence>
<dbReference type="SUPFAM" id="SSF55821">
    <property type="entry name" value="YrdC/RibB"/>
    <property type="match status" value="1"/>
</dbReference>
<feature type="binding site" evidence="14">
    <location>
        <position position="121"/>
    </location>
    <ligand>
        <name>L-threonine</name>
        <dbReference type="ChEBI" id="CHEBI:57926"/>
    </ligand>
</feature>
<evidence type="ECO:0000256" key="2">
    <source>
        <dbReference type="ARBA" id="ARBA00007663"/>
    </source>
</evidence>
<comment type="similarity">
    <text evidence="2 13">Belongs to the SUA5 family.</text>
</comment>
<protein>
    <recommendedName>
        <fullName evidence="4 13">Threonylcarbamoyl-AMP synthase</fullName>
        <shortName evidence="13">TC-AMP synthase</shortName>
        <ecNumber evidence="3 13">2.7.7.87</ecNumber>
    </recommendedName>
    <alternativeName>
        <fullName evidence="11 13">L-threonylcarbamoyladenylate synthase</fullName>
    </alternativeName>
</protein>
<feature type="binding site" evidence="14">
    <location>
        <position position="181"/>
    </location>
    <ligand>
        <name>L-threonine</name>
        <dbReference type="ChEBI" id="CHEBI:57926"/>
    </ligand>
</feature>
<feature type="binding site" evidence="14">
    <location>
        <position position="62"/>
    </location>
    <ligand>
        <name>L-threonine</name>
        <dbReference type="ChEBI" id="CHEBI:57926"/>
    </ligand>
</feature>
<dbReference type="Gene3D" id="3.90.870.10">
    <property type="entry name" value="DHBP synthase"/>
    <property type="match status" value="1"/>
</dbReference>
<dbReference type="InterPro" id="IPR006070">
    <property type="entry name" value="Sua5-like_dom"/>
</dbReference>
<evidence type="ECO:0000256" key="8">
    <source>
        <dbReference type="ARBA" id="ARBA00022695"/>
    </source>
</evidence>
<dbReference type="GO" id="GO:0061710">
    <property type="term" value="F:L-threonylcarbamoyladenylate synthase"/>
    <property type="evidence" value="ECO:0007669"/>
    <property type="project" value="UniProtKB-EC"/>
</dbReference>
<dbReference type="EC" id="2.7.7.87" evidence="3 13"/>
<dbReference type="Proteomes" id="UP000070422">
    <property type="component" value="Unassembled WGS sequence"/>
</dbReference>
<dbReference type="RefSeq" id="WP_060936375.1">
    <property type="nucleotide sequence ID" value="NZ_KQ959290.1"/>
</dbReference>
<dbReference type="GO" id="GO:0005737">
    <property type="term" value="C:cytoplasm"/>
    <property type="evidence" value="ECO:0007669"/>
    <property type="project" value="UniProtKB-SubCell"/>
</dbReference>
<reference evidence="16 17" key="1">
    <citation type="submission" date="2016-01" db="EMBL/GenBank/DDBJ databases">
        <authorList>
            <person name="Oliw E.H."/>
        </authorList>
    </citation>
    <scope>NUCLEOTIDE SEQUENCE [LARGE SCALE GENOMIC DNA]</scope>
    <source>
        <strain evidence="16 17">KA00635</strain>
    </source>
</reference>
<dbReference type="GO" id="GO:0005524">
    <property type="term" value="F:ATP binding"/>
    <property type="evidence" value="ECO:0007669"/>
    <property type="project" value="UniProtKB-UniRule"/>
</dbReference>
<feature type="binding site" evidence="14">
    <location>
        <position position="117"/>
    </location>
    <ligand>
        <name>ATP</name>
        <dbReference type="ChEBI" id="CHEBI:30616"/>
    </ligand>
</feature>
<evidence type="ECO:0000256" key="10">
    <source>
        <dbReference type="ARBA" id="ARBA00022840"/>
    </source>
</evidence>
<dbReference type="InterPro" id="IPR017945">
    <property type="entry name" value="DHBP_synth_RibB-like_a/b_dom"/>
</dbReference>
<dbReference type="GO" id="GO:0000049">
    <property type="term" value="F:tRNA binding"/>
    <property type="evidence" value="ECO:0007669"/>
    <property type="project" value="TreeGrafter"/>
</dbReference>
<feature type="binding site" evidence="14">
    <location>
        <position position="151"/>
    </location>
    <ligand>
        <name>ATP</name>
        <dbReference type="ChEBI" id="CHEBI:30616"/>
    </ligand>
</feature>
<dbReference type="GO" id="GO:0006450">
    <property type="term" value="P:regulation of translational fidelity"/>
    <property type="evidence" value="ECO:0007669"/>
    <property type="project" value="TreeGrafter"/>
</dbReference>
<comment type="caution">
    <text evidence="16">The sequence shown here is derived from an EMBL/GenBank/DDBJ whole genome shotgun (WGS) entry which is preliminary data.</text>
</comment>
<keyword evidence="10 13" id="KW-0067">ATP-binding</keyword>
<proteinExistence type="inferred from homology"/>
<evidence type="ECO:0000256" key="4">
    <source>
        <dbReference type="ARBA" id="ARBA00015492"/>
    </source>
</evidence>
<dbReference type="InterPro" id="IPR050156">
    <property type="entry name" value="TC-AMP_synthase_SUA5"/>
</dbReference>
<evidence type="ECO:0000256" key="13">
    <source>
        <dbReference type="PIRNR" id="PIRNR004930"/>
    </source>
</evidence>
<evidence type="ECO:0000256" key="1">
    <source>
        <dbReference type="ARBA" id="ARBA00004496"/>
    </source>
</evidence>
<feature type="binding site" evidence="14">
    <location>
        <position position="196"/>
    </location>
    <ligand>
        <name>ATP</name>
        <dbReference type="ChEBI" id="CHEBI:30616"/>
    </ligand>
</feature>
<dbReference type="GO" id="GO:0003725">
    <property type="term" value="F:double-stranded RNA binding"/>
    <property type="evidence" value="ECO:0007669"/>
    <property type="project" value="UniProtKB-UniRule"/>
</dbReference>
<feature type="binding site" evidence="14">
    <location>
        <position position="239"/>
    </location>
    <ligand>
        <name>ATP</name>
        <dbReference type="ChEBI" id="CHEBI:30616"/>
    </ligand>
</feature>
<dbReference type="PROSITE" id="PS51163">
    <property type="entry name" value="YRDC"/>
    <property type="match status" value="1"/>
</dbReference>
<comment type="catalytic activity">
    <reaction evidence="12 13">
        <text>L-threonine + hydrogencarbonate + ATP = L-threonylcarbamoyladenylate + diphosphate + H2O</text>
        <dbReference type="Rhea" id="RHEA:36407"/>
        <dbReference type="ChEBI" id="CHEBI:15377"/>
        <dbReference type="ChEBI" id="CHEBI:17544"/>
        <dbReference type="ChEBI" id="CHEBI:30616"/>
        <dbReference type="ChEBI" id="CHEBI:33019"/>
        <dbReference type="ChEBI" id="CHEBI:57926"/>
        <dbReference type="ChEBI" id="CHEBI:73682"/>
        <dbReference type="EC" id="2.7.7.87"/>
    </reaction>
</comment>
<dbReference type="Gene3D" id="3.40.50.11030">
    <property type="entry name" value="Threonylcarbamoyl-AMP synthase, C-terminal domain"/>
    <property type="match status" value="1"/>
</dbReference>
<evidence type="ECO:0000256" key="6">
    <source>
        <dbReference type="ARBA" id="ARBA00022679"/>
    </source>
</evidence>
<evidence type="ECO:0000313" key="17">
    <source>
        <dbReference type="Proteomes" id="UP000070422"/>
    </source>
</evidence>
<dbReference type="STRING" id="87541.AWM71_05510"/>
<gene>
    <name evidence="16" type="ORF">HMPREF3187_00205</name>
</gene>
<dbReference type="PANTHER" id="PTHR17490">
    <property type="entry name" value="SUA5"/>
    <property type="match status" value="1"/>
</dbReference>
<organism evidence="16 17">
    <name type="scientific">Aerococcus christensenii</name>
    <dbReference type="NCBI Taxonomy" id="87541"/>
    <lineage>
        <taxon>Bacteria</taxon>
        <taxon>Bacillati</taxon>
        <taxon>Bacillota</taxon>
        <taxon>Bacilli</taxon>
        <taxon>Lactobacillales</taxon>
        <taxon>Aerococcaceae</taxon>
        <taxon>Aerococcus</taxon>
    </lineage>
</organism>
<dbReference type="GO" id="GO:0008033">
    <property type="term" value="P:tRNA processing"/>
    <property type="evidence" value="ECO:0007669"/>
    <property type="project" value="UniProtKB-KW"/>
</dbReference>
<feature type="domain" description="YrdC-like" evidence="15">
    <location>
        <begin position="8"/>
        <end position="200"/>
    </location>
</feature>
<dbReference type="PANTHER" id="PTHR17490:SF16">
    <property type="entry name" value="THREONYLCARBAMOYL-AMP SYNTHASE"/>
    <property type="match status" value="1"/>
</dbReference>
<dbReference type="Pfam" id="PF03481">
    <property type="entry name" value="Sua5_C"/>
    <property type="match status" value="1"/>
</dbReference>
<keyword evidence="8 13" id="KW-0548">Nucleotidyltransferase</keyword>
<keyword evidence="6 13" id="KW-0808">Transferase</keyword>
<dbReference type="OrthoDB" id="9814580at2"/>
<feature type="binding site" evidence="14">
    <location>
        <position position="57"/>
    </location>
    <ligand>
        <name>ATP</name>
        <dbReference type="ChEBI" id="CHEBI:30616"/>
    </ligand>
</feature>
<dbReference type="PIRSF" id="PIRSF004930">
    <property type="entry name" value="Tln_factor_SUA5"/>
    <property type="match status" value="1"/>
</dbReference>
<dbReference type="PATRIC" id="fig|87541.4.peg.204"/>
<dbReference type="AlphaFoldDB" id="A0A133Y4C0"/>
<evidence type="ECO:0000256" key="9">
    <source>
        <dbReference type="ARBA" id="ARBA00022741"/>
    </source>
</evidence>
<dbReference type="InterPro" id="IPR005145">
    <property type="entry name" value="Sua5_C"/>
</dbReference>
<dbReference type="EMBL" id="LSCQ01000013">
    <property type="protein sequence ID" value="KXB38044.1"/>
    <property type="molecule type" value="Genomic_DNA"/>
</dbReference>
<evidence type="ECO:0000313" key="16">
    <source>
        <dbReference type="EMBL" id="KXB38044.1"/>
    </source>
</evidence>
<evidence type="ECO:0000256" key="5">
    <source>
        <dbReference type="ARBA" id="ARBA00022490"/>
    </source>
</evidence>
<feature type="binding site" evidence="14">
    <location>
        <position position="53"/>
    </location>
    <ligand>
        <name>ATP</name>
        <dbReference type="ChEBI" id="CHEBI:30616"/>
    </ligand>
</feature>
<dbReference type="InterPro" id="IPR010923">
    <property type="entry name" value="T(6)A37_SUA5"/>
</dbReference>
<evidence type="ECO:0000259" key="15">
    <source>
        <dbReference type="PROSITE" id="PS51163"/>
    </source>
</evidence>
<dbReference type="NCBIfam" id="TIGR00057">
    <property type="entry name" value="L-threonylcarbamoyladenylate synthase"/>
    <property type="match status" value="1"/>
</dbReference>
<keyword evidence="5 13" id="KW-0963">Cytoplasm</keyword>
<keyword evidence="9 13" id="KW-0547">Nucleotide-binding</keyword>
<comment type="subcellular location">
    <subcellularLocation>
        <location evidence="1 13">Cytoplasm</location>
    </subcellularLocation>
</comment>
<accession>A0A133Y4C0</accession>
<sequence>MPTKCYQVDELDQAAQALRQGQLVAFPTETVFGLGAIANNEEAVKSVYQAKGRPSDNPLIVHIAKAEDLFRFSGDLSSEVERGARRLVETFWPGPLTIIVPVRKGTFGPTVTGGLQTVGIRMPDHPLTLSLIQKTGFPLVGPSANLSGKPSPTCVQHVLHDFDGKIAGVVDADPTRIGVESTVVDITHPGQVYILRPGAITEKDLQKALPEIEVTDATRVIQSDSLEHPKAPGMKYRHYSPHQEVYALLPEELMKTLHSLTLDEKAKGAVIARDQVLSQCEGFAKTFSLGENVKTATHGLFAGLRAFDDDDQVQILYVEQLPDQAENRAYRNRLSKAASNKEGLPPRS</sequence>
<feature type="binding site" evidence="14">
    <location>
        <position position="143"/>
    </location>
    <ligand>
        <name>ATP</name>
        <dbReference type="ChEBI" id="CHEBI:30616"/>
    </ligand>
</feature>
<feature type="binding site" evidence="14">
    <location>
        <position position="30"/>
    </location>
    <ligand>
        <name>L-threonine</name>
        <dbReference type="ChEBI" id="CHEBI:57926"/>
    </ligand>
</feature>
<evidence type="ECO:0000256" key="11">
    <source>
        <dbReference type="ARBA" id="ARBA00029774"/>
    </source>
</evidence>
<evidence type="ECO:0000256" key="12">
    <source>
        <dbReference type="ARBA" id="ARBA00048366"/>
    </source>
</evidence>
<dbReference type="Pfam" id="PF01300">
    <property type="entry name" value="Sua5_yciO_yrdC"/>
    <property type="match status" value="1"/>
</dbReference>
<dbReference type="InterPro" id="IPR038385">
    <property type="entry name" value="Sua5/YwlC_C"/>
</dbReference>
<name>A0A133Y4C0_9LACT</name>
<dbReference type="FunFam" id="3.90.870.10:FF:000009">
    <property type="entry name" value="Threonylcarbamoyl-AMP synthase, putative"/>
    <property type="match status" value="1"/>
</dbReference>
<evidence type="ECO:0000256" key="14">
    <source>
        <dbReference type="PIRSR" id="PIRSR004930-1"/>
    </source>
</evidence>